<protein>
    <submittedName>
        <fullName evidence="7">Uncharacterized protein</fullName>
    </submittedName>
</protein>
<keyword evidence="8" id="KW-1185">Reference proteome</keyword>
<evidence type="ECO:0000256" key="2">
    <source>
        <dbReference type="ARBA" id="ARBA00022669"/>
    </source>
</evidence>
<dbReference type="GO" id="GO:0008061">
    <property type="term" value="F:chitin binding"/>
    <property type="evidence" value="ECO:0007669"/>
    <property type="project" value="UniProtKB-KW"/>
</dbReference>
<sequence>MGSWALGLLVLFGVATTLHAATDKVVCYYGSWATYRVSNGKYDVEDINPNLCTHIIYTFVGLDASNSLVKILDPWNDVTLQAFKRFVGLKSKNANVKLLLAVGGWNEGSSAYAAMASSAVSRKAFIESVVSLLKTYSFDGFDVDWEYPTLRGGLPEDRVNFIELLKELRMRFDKEGYLLSIAVAATKDYHRSAYDVPEINKYVDFVNLMSYDLHAYWDAKTGHNSPLYAASWETDSFTNLLNVDACVRGWLDDGLAASKLIMGVPAFGHTFTLASSTSNGVNARTVGGGTAGPYTLETGTLSYLEICERLKTGYTKKWDDVQKVPFAYLNNQWISYDDVTSIGLKVAYAKSKSLGGVMVWSIESDDDRNICGEGAYPITSAVYKAVFGSSGTTTTVAPTTTTTVKATTTTTSKTTTTVATRVPTTTTTAKATTTTTARATTTTTAKTTTKATSAPITTTVSPGTLVCKNGFAKDPTDCQYFYQCDLAGYVITSWRFKCQAGLYFDEAYSYCNWSYLVKC</sequence>
<reference evidence="7 8" key="1">
    <citation type="submission" date="2017-06" db="EMBL/GenBank/DDBJ databases">
        <title>Aedes aegypti genome working group (AGWG) sequencing and assembly.</title>
        <authorList>
            <consortium name="Aedes aegypti Genome Working Group (AGWG)"/>
            <person name="Matthews B.J."/>
        </authorList>
    </citation>
    <scope>NUCLEOTIDE SEQUENCE [LARGE SCALE GENOMIC DNA]</scope>
    <source>
        <strain evidence="7 8">LVP_AGWG</strain>
    </source>
</reference>
<dbReference type="Gene3D" id="3.20.20.80">
    <property type="entry name" value="Glycosidases"/>
    <property type="match status" value="2"/>
</dbReference>
<dbReference type="AlphaFoldDB" id="A0A6I8TTW2"/>
<dbReference type="InterPro" id="IPR036508">
    <property type="entry name" value="Chitin-bd_dom_sf"/>
</dbReference>
<dbReference type="SUPFAM" id="SSF51445">
    <property type="entry name" value="(Trans)glycosidases"/>
    <property type="match status" value="1"/>
</dbReference>
<keyword evidence="3" id="KW-0732">Signal</keyword>
<dbReference type="GO" id="GO:0005975">
    <property type="term" value="P:carbohydrate metabolic process"/>
    <property type="evidence" value="ECO:0007669"/>
    <property type="project" value="InterPro"/>
</dbReference>
<dbReference type="InterPro" id="IPR017853">
    <property type="entry name" value="GH"/>
</dbReference>
<dbReference type="InterPro" id="IPR011583">
    <property type="entry name" value="Chitinase_II/V-like_cat"/>
</dbReference>
<gene>
    <name evidence="7" type="primary">5576316</name>
</gene>
<dbReference type="GO" id="GO:0004568">
    <property type="term" value="F:chitinase activity"/>
    <property type="evidence" value="ECO:0007669"/>
    <property type="project" value="TreeGrafter"/>
</dbReference>
<dbReference type="Pfam" id="PF00704">
    <property type="entry name" value="Glyco_hydro_18"/>
    <property type="match status" value="1"/>
</dbReference>
<keyword evidence="5" id="KW-1015">Disulfide bond</keyword>
<evidence type="ECO:0000256" key="4">
    <source>
        <dbReference type="ARBA" id="ARBA00022801"/>
    </source>
</evidence>
<dbReference type="InParanoid" id="A0A6I8TTW2"/>
<keyword evidence="4" id="KW-0378">Hydrolase</keyword>
<organism evidence="7 8">
    <name type="scientific">Aedes aegypti</name>
    <name type="common">Yellowfever mosquito</name>
    <name type="synonym">Culex aegypti</name>
    <dbReference type="NCBI Taxonomy" id="7159"/>
    <lineage>
        <taxon>Eukaryota</taxon>
        <taxon>Metazoa</taxon>
        <taxon>Ecdysozoa</taxon>
        <taxon>Arthropoda</taxon>
        <taxon>Hexapoda</taxon>
        <taxon>Insecta</taxon>
        <taxon>Pterygota</taxon>
        <taxon>Neoptera</taxon>
        <taxon>Endopterygota</taxon>
        <taxon>Diptera</taxon>
        <taxon>Nematocera</taxon>
        <taxon>Culicoidea</taxon>
        <taxon>Culicidae</taxon>
        <taxon>Culicinae</taxon>
        <taxon>Aedini</taxon>
        <taxon>Aedes</taxon>
        <taxon>Stegomyia</taxon>
    </lineage>
</organism>
<dbReference type="InterPro" id="IPR029070">
    <property type="entry name" value="Chitinase_insertion_sf"/>
</dbReference>
<reference evidence="7" key="2">
    <citation type="submission" date="2020-05" db="UniProtKB">
        <authorList>
            <consortium name="EnsemblMetazoa"/>
        </authorList>
    </citation>
    <scope>IDENTIFICATION</scope>
    <source>
        <strain evidence="7">LVP_AGWG</strain>
    </source>
</reference>
<dbReference type="InterPro" id="IPR050314">
    <property type="entry name" value="Glycosyl_Hydrlase_18"/>
</dbReference>
<evidence type="ECO:0000313" key="7">
    <source>
        <dbReference type="EnsemblMetazoa" id="AAEL019584-PB"/>
    </source>
</evidence>
<dbReference type="EnsemblMetazoa" id="AAEL019584-RB">
    <property type="protein sequence ID" value="AAEL019584-PB"/>
    <property type="gene ID" value="AAEL019584"/>
</dbReference>
<dbReference type="Proteomes" id="UP000008820">
    <property type="component" value="Chromosome 3"/>
</dbReference>
<evidence type="ECO:0000256" key="5">
    <source>
        <dbReference type="ARBA" id="ARBA00023157"/>
    </source>
</evidence>
<dbReference type="Pfam" id="PF01607">
    <property type="entry name" value="CBM_14"/>
    <property type="match status" value="1"/>
</dbReference>
<dbReference type="GO" id="GO:0005576">
    <property type="term" value="C:extracellular region"/>
    <property type="evidence" value="ECO:0007669"/>
    <property type="project" value="InterPro"/>
</dbReference>
<comment type="similarity">
    <text evidence="1">Belongs to the glycosyl hydrolase 18 family. Chitinase class II subfamily.</text>
</comment>
<dbReference type="PROSITE" id="PS51910">
    <property type="entry name" value="GH18_2"/>
    <property type="match status" value="1"/>
</dbReference>
<accession>A0A6I8TTW2</accession>
<dbReference type="PANTHER" id="PTHR11177:SF360">
    <property type="entry name" value="CHITINASE 4-RELATED"/>
    <property type="match status" value="1"/>
</dbReference>
<dbReference type="InterPro" id="IPR002557">
    <property type="entry name" value="Chitin-bd_dom"/>
</dbReference>
<dbReference type="SUPFAM" id="SSF57625">
    <property type="entry name" value="Invertebrate chitin-binding proteins"/>
    <property type="match status" value="1"/>
</dbReference>
<dbReference type="OrthoDB" id="73875at2759"/>
<keyword evidence="6" id="KW-0326">Glycosidase</keyword>
<dbReference type="SMART" id="SM00636">
    <property type="entry name" value="Glyco_18"/>
    <property type="match status" value="1"/>
</dbReference>
<evidence type="ECO:0000256" key="3">
    <source>
        <dbReference type="ARBA" id="ARBA00022729"/>
    </source>
</evidence>
<dbReference type="GO" id="GO:0006032">
    <property type="term" value="P:chitin catabolic process"/>
    <property type="evidence" value="ECO:0007669"/>
    <property type="project" value="TreeGrafter"/>
</dbReference>
<dbReference type="Gene3D" id="3.10.50.10">
    <property type="match status" value="1"/>
</dbReference>
<proteinExistence type="inferred from homology"/>
<keyword evidence="2" id="KW-0147">Chitin-binding</keyword>
<dbReference type="PROSITE" id="PS01095">
    <property type="entry name" value="GH18_1"/>
    <property type="match status" value="1"/>
</dbReference>
<dbReference type="SMART" id="SM00494">
    <property type="entry name" value="ChtBD2"/>
    <property type="match status" value="1"/>
</dbReference>
<evidence type="ECO:0000313" key="8">
    <source>
        <dbReference type="Proteomes" id="UP000008820"/>
    </source>
</evidence>
<evidence type="ECO:0000256" key="6">
    <source>
        <dbReference type="ARBA" id="ARBA00023295"/>
    </source>
</evidence>
<dbReference type="InterPro" id="IPR001223">
    <property type="entry name" value="Glyco_hydro18_cat"/>
</dbReference>
<dbReference type="SUPFAM" id="SSF54556">
    <property type="entry name" value="Chitinase insertion domain"/>
    <property type="match status" value="1"/>
</dbReference>
<dbReference type="PROSITE" id="PS50940">
    <property type="entry name" value="CHIT_BIND_II"/>
    <property type="match status" value="1"/>
</dbReference>
<dbReference type="InterPro" id="IPR001579">
    <property type="entry name" value="Glyco_hydro_18_chit_AS"/>
</dbReference>
<evidence type="ECO:0000256" key="1">
    <source>
        <dbReference type="ARBA" id="ARBA00009121"/>
    </source>
</evidence>
<dbReference type="FunFam" id="3.10.50.10:FF:000001">
    <property type="entry name" value="Chitinase 3-like 1"/>
    <property type="match status" value="1"/>
</dbReference>
<dbReference type="CDD" id="cd02872">
    <property type="entry name" value="GH18_chitolectin_chitotriosidase"/>
    <property type="match status" value="1"/>
</dbReference>
<dbReference type="PANTHER" id="PTHR11177">
    <property type="entry name" value="CHITINASE"/>
    <property type="match status" value="1"/>
</dbReference>
<name>A0A6I8TTW2_AEDAE</name>